<proteinExistence type="predicted"/>
<gene>
    <name evidence="2" type="ORF">Cgig2_021867</name>
</gene>
<name>A0A9Q1Q7D3_9CARY</name>
<evidence type="ECO:0000313" key="3">
    <source>
        <dbReference type="Proteomes" id="UP001153076"/>
    </source>
</evidence>
<evidence type="ECO:0000256" key="1">
    <source>
        <dbReference type="SAM" id="MobiDB-lite"/>
    </source>
</evidence>
<keyword evidence="3" id="KW-1185">Reference proteome</keyword>
<accession>A0A9Q1Q7D3</accession>
<feature type="compositionally biased region" description="Acidic residues" evidence="1">
    <location>
        <begin position="112"/>
        <end position="130"/>
    </location>
</feature>
<evidence type="ECO:0000313" key="2">
    <source>
        <dbReference type="EMBL" id="KAJ8430935.1"/>
    </source>
</evidence>
<organism evidence="2 3">
    <name type="scientific">Carnegiea gigantea</name>
    <dbReference type="NCBI Taxonomy" id="171969"/>
    <lineage>
        <taxon>Eukaryota</taxon>
        <taxon>Viridiplantae</taxon>
        <taxon>Streptophyta</taxon>
        <taxon>Embryophyta</taxon>
        <taxon>Tracheophyta</taxon>
        <taxon>Spermatophyta</taxon>
        <taxon>Magnoliopsida</taxon>
        <taxon>eudicotyledons</taxon>
        <taxon>Gunneridae</taxon>
        <taxon>Pentapetalae</taxon>
        <taxon>Caryophyllales</taxon>
        <taxon>Cactineae</taxon>
        <taxon>Cactaceae</taxon>
        <taxon>Cactoideae</taxon>
        <taxon>Echinocereeae</taxon>
        <taxon>Carnegiea</taxon>
    </lineage>
</organism>
<sequence length="230" mass="25391">MGHMFQEGDTEHTSTGQGEQFGGGGLGANSDVMHEAGDDFWDYIVEPIDESLFIASGNQVNQPSPSQAKEPMLSVILHIPVCTKPIGNVCDLTPPEPLDGSYGIDVIIEPEDEGDFNKDDEEEFEMEDEEQSKSESSGLASIVDEDEIFDSDSGDEHDTLQNVKVKTAVGGYMHLFFVMTIKGSHGCKRLFDNPAATYRWIASKLFENVRANPNMSVKGIRNALMKKYYL</sequence>
<dbReference type="EMBL" id="JAKOGI010000738">
    <property type="protein sequence ID" value="KAJ8430935.1"/>
    <property type="molecule type" value="Genomic_DNA"/>
</dbReference>
<comment type="caution">
    <text evidence="2">The sequence shown here is derived from an EMBL/GenBank/DDBJ whole genome shotgun (WGS) entry which is preliminary data.</text>
</comment>
<protein>
    <submittedName>
        <fullName evidence="2">Uncharacterized protein</fullName>
    </submittedName>
</protein>
<reference evidence="2" key="1">
    <citation type="submission" date="2022-04" db="EMBL/GenBank/DDBJ databases">
        <title>Carnegiea gigantea Genome sequencing and assembly v2.</title>
        <authorList>
            <person name="Copetti D."/>
            <person name="Sanderson M.J."/>
            <person name="Burquez A."/>
            <person name="Wojciechowski M.F."/>
        </authorList>
    </citation>
    <scope>NUCLEOTIDE SEQUENCE</scope>
    <source>
        <strain evidence="2">SGP5-SGP5p</strain>
        <tissue evidence="2">Aerial part</tissue>
    </source>
</reference>
<feature type="region of interest" description="Disordered" evidence="1">
    <location>
        <begin position="1"/>
        <end position="29"/>
    </location>
</feature>
<feature type="region of interest" description="Disordered" evidence="1">
    <location>
        <begin position="112"/>
        <end position="141"/>
    </location>
</feature>
<dbReference type="Proteomes" id="UP001153076">
    <property type="component" value="Unassembled WGS sequence"/>
</dbReference>
<dbReference type="AlphaFoldDB" id="A0A9Q1Q7D3"/>